<feature type="domain" description="RRM" evidence="5">
    <location>
        <begin position="1062"/>
        <end position="1134"/>
    </location>
</feature>
<reference evidence="7" key="2">
    <citation type="submission" date="2024-04" db="EMBL/GenBank/DDBJ databases">
        <authorList>
            <person name="Chen Y."/>
            <person name="Shah S."/>
            <person name="Dougan E. K."/>
            <person name="Thang M."/>
            <person name="Chan C."/>
        </authorList>
    </citation>
    <scope>NUCLEOTIDE SEQUENCE [LARGE SCALE GENOMIC DNA]</scope>
</reference>
<reference evidence="6" key="1">
    <citation type="submission" date="2022-10" db="EMBL/GenBank/DDBJ databases">
        <authorList>
            <person name="Chen Y."/>
            <person name="Dougan E. K."/>
            <person name="Chan C."/>
            <person name="Rhodes N."/>
            <person name="Thang M."/>
        </authorList>
    </citation>
    <scope>NUCLEOTIDE SEQUENCE</scope>
</reference>
<comment type="caution">
    <text evidence="6">The sequence shown here is derived from an EMBL/GenBank/DDBJ whole genome shotgun (WGS) entry which is preliminary data.</text>
</comment>
<dbReference type="InterPro" id="IPR000504">
    <property type="entry name" value="RRM_dom"/>
</dbReference>
<evidence type="ECO:0000313" key="9">
    <source>
        <dbReference type="Proteomes" id="UP001152797"/>
    </source>
</evidence>
<dbReference type="PANTHER" id="PTHR24012">
    <property type="entry name" value="RNA BINDING PROTEIN"/>
    <property type="match status" value="1"/>
</dbReference>
<gene>
    <name evidence="6" type="ORF">C1SCF055_LOCUS33687</name>
</gene>
<dbReference type="InterPro" id="IPR012677">
    <property type="entry name" value="Nucleotide-bd_a/b_plait_sf"/>
</dbReference>
<dbReference type="EMBL" id="CAMXCT030004224">
    <property type="protein sequence ID" value="CAL4795539.1"/>
    <property type="molecule type" value="Genomic_DNA"/>
</dbReference>
<protein>
    <submittedName>
        <fullName evidence="8">Polyadenylate-binding protein (PABP) (Poly(A)-binding protein)</fullName>
    </submittedName>
</protein>
<dbReference type="SUPFAM" id="SSF54928">
    <property type="entry name" value="RNA-binding domain, RBD"/>
    <property type="match status" value="2"/>
</dbReference>
<accession>A0A9P1DED0</accession>
<dbReference type="Proteomes" id="UP001152797">
    <property type="component" value="Unassembled WGS sequence"/>
</dbReference>
<evidence type="ECO:0000256" key="2">
    <source>
        <dbReference type="ARBA" id="ARBA00022884"/>
    </source>
</evidence>
<keyword evidence="1" id="KW-0677">Repeat</keyword>
<dbReference type="SMART" id="SM00360">
    <property type="entry name" value="RRM"/>
    <property type="match status" value="3"/>
</dbReference>
<feature type="domain" description="RRM" evidence="5">
    <location>
        <begin position="1150"/>
        <end position="1226"/>
    </location>
</feature>
<dbReference type="OrthoDB" id="302716at2759"/>
<dbReference type="GO" id="GO:0003723">
    <property type="term" value="F:RNA binding"/>
    <property type="evidence" value="ECO:0007669"/>
    <property type="project" value="UniProtKB-UniRule"/>
</dbReference>
<feature type="region of interest" description="Disordered" evidence="4">
    <location>
        <begin position="1209"/>
        <end position="1276"/>
    </location>
</feature>
<evidence type="ECO:0000259" key="5">
    <source>
        <dbReference type="PROSITE" id="PS50102"/>
    </source>
</evidence>
<dbReference type="Pfam" id="PF00076">
    <property type="entry name" value="RRM_1"/>
    <property type="match status" value="3"/>
</dbReference>
<keyword evidence="2 3" id="KW-0694">RNA-binding</keyword>
<organism evidence="6">
    <name type="scientific">Cladocopium goreaui</name>
    <dbReference type="NCBI Taxonomy" id="2562237"/>
    <lineage>
        <taxon>Eukaryota</taxon>
        <taxon>Sar</taxon>
        <taxon>Alveolata</taxon>
        <taxon>Dinophyceae</taxon>
        <taxon>Suessiales</taxon>
        <taxon>Symbiodiniaceae</taxon>
        <taxon>Cladocopium</taxon>
    </lineage>
</organism>
<name>A0A9P1DED0_9DINO</name>
<dbReference type="FunFam" id="3.30.70.330:FF:000003">
    <property type="entry name" value="Polyadenylate-binding protein"/>
    <property type="match status" value="1"/>
</dbReference>
<evidence type="ECO:0000313" key="7">
    <source>
        <dbReference type="EMBL" id="CAL1161602.1"/>
    </source>
</evidence>
<dbReference type="InterPro" id="IPR045305">
    <property type="entry name" value="RRM2_I_PABPs"/>
</dbReference>
<dbReference type="PROSITE" id="PS50102">
    <property type="entry name" value="RRM"/>
    <property type="match status" value="2"/>
</dbReference>
<evidence type="ECO:0000256" key="1">
    <source>
        <dbReference type="ARBA" id="ARBA00022737"/>
    </source>
</evidence>
<feature type="compositionally biased region" description="Basic and acidic residues" evidence="4">
    <location>
        <begin position="1209"/>
        <end position="1230"/>
    </location>
</feature>
<sequence length="1291" mass="146690">MGVHYIRAAARRARHHKQSHALVFLDLREAFYRVLRPISVGGHIPDSLLAKVAARLHLPSDAVADLHALLQLPASTELAGMPKHLRRALQALHTNTHFRMHGQSDRVHTLIGSRPGDPFADVVFGYMFARILDIVEKRLTDLQIIEVFEDEAATGLYPQAAANSRIHHTLLGPTWMDDLCLTISHETADGVVSRASTAASVLLETCTSHGVTPNLDRGKSEILFTLRGAGSRKLRLRYFGAEQGRQIPILTEYGLQHISIVGHYTHLGSIAHHSGLSHREVRRRIAIGNAAFASHRKLLFQNPGFTAKRRGELFQSLVTSKITYGMESWTFQDKKTKEYFRVAFLRLYRRLLKLPNTAKLQDCEVLAATQLPAPEVMLRISRLRYLGLLYKCEQVTPWAVLRADHDWMEIIAEDLTWLWTLIADTCKLRDPSQHFEDWEYVLRYHRSYWKTLLQRGATLSQMKVADELLLRRLHHDIFNTLIEHGTLTYAPTKSNFDPEQQAQHFGCMYCAKRCRSKAGEGAHLFKVHGIVAKERQWIAGTSCEACLGEYHSHDKLQQHLRTSRTCRMILNSRPPHGTLAPGMGSRINAELRERHDGLLPVQRAQGPQLQLQALRHPEEHHVPLFEDMVLTIYETDTTDTDGLFSVLQNVITRHYVGWTMTKTTLEYTIEAFTEEATVDVFFTRQQIHAVLRKLGEAISWKFLQDEDHETADGTHMYPLDLYEGWCEELLTREVVWTRDEPRCPRPHFRERVVLHAYSGRRRPGDLQWFIDQAVQRKQMGPVMVVSVDLVIDSTWGDISKSSTQRFWLDAIASGLVLAMLSGPPCCTWSIARGKEDRSLQAKGRRGPRAIRTREFLWGLRSLSLREMKQIHDGHILLGFSLHAMMLLAMADGLGILEHPGEPAEESAASIWRLPLVQLLLRLPGFALRECAQGLFGAVSTKRTSLLTLNLTELPVHLRANMIRKELPRAATIGVDEEGRYKTAVLKEYPPALCKGLAEAFLHHFPPVDGQVDLSLGYAYVNYYSVQDAEKALQTLNYMCIKGKPCRVMWSQRDPDKRKNSNSNLFVKGLDPSIDNKALHDTFSQFGNILSCKVSTNNSGKSRGFGFVHYETEEAAKDAMEKVNGMQIAGSTVYVGPFIKREERDEAESFTNLYVKNMPSNWDDQKITSVFSEFGEVVSSVLLKTEDGKRFALVNLKDPDSAKAAVDALHLKDMRDPEEKQAEAAEKPMEAKEEEEEKDEKDDKETKDEKDEKSSRAERKAMLEEERSIRNLSEEVTADKLRECLGERIGNW</sequence>
<dbReference type="EMBL" id="CAMXCT010004224">
    <property type="protein sequence ID" value="CAI4008227.1"/>
    <property type="molecule type" value="Genomic_DNA"/>
</dbReference>
<evidence type="ECO:0000313" key="6">
    <source>
        <dbReference type="EMBL" id="CAI4008227.1"/>
    </source>
</evidence>
<evidence type="ECO:0000256" key="3">
    <source>
        <dbReference type="PROSITE-ProRule" id="PRU00176"/>
    </source>
</evidence>
<keyword evidence="9" id="KW-1185">Reference proteome</keyword>
<evidence type="ECO:0000256" key="4">
    <source>
        <dbReference type="SAM" id="MobiDB-lite"/>
    </source>
</evidence>
<proteinExistence type="predicted"/>
<dbReference type="Gene3D" id="3.30.70.330">
    <property type="match status" value="3"/>
</dbReference>
<dbReference type="EMBL" id="CAMXCT020004224">
    <property type="protein sequence ID" value="CAL1161602.1"/>
    <property type="molecule type" value="Genomic_DNA"/>
</dbReference>
<feature type="compositionally biased region" description="Basic and acidic residues" evidence="4">
    <location>
        <begin position="1240"/>
        <end position="1276"/>
    </location>
</feature>
<dbReference type="InterPro" id="IPR035979">
    <property type="entry name" value="RBD_domain_sf"/>
</dbReference>
<dbReference type="CDD" id="cd12379">
    <property type="entry name" value="RRM2_I_PABPs"/>
    <property type="match status" value="1"/>
</dbReference>
<evidence type="ECO:0000313" key="8">
    <source>
        <dbReference type="EMBL" id="CAL4795539.1"/>
    </source>
</evidence>